<proteinExistence type="predicted"/>
<evidence type="ECO:0000313" key="1">
    <source>
        <dbReference type="EMBL" id="QIO06312.1"/>
    </source>
</evidence>
<dbReference type="RefSeq" id="WP_166009217.1">
    <property type="nucleotide sequence ID" value="NZ_CP049801.1"/>
</dbReference>
<dbReference type="AlphaFoldDB" id="A0A6G8RWJ0"/>
<accession>A0A6G8RWJ0</accession>
<dbReference type="KEGG" id="asha:G8E00_10290"/>
<protein>
    <submittedName>
        <fullName evidence="1">Uncharacterized protein</fullName>
    </submittedName>
</protein>
<reference evidence="1 2" key="1">
    <citation type="submission" date="2020-03" db="EMBL/GenBank/DDBJ databases">
        <authorList>
            <person name="Zhu W."/>
        </authorList>
    </citation>
    <scope>NUCLEOTIDE SEQUENCE [LARGE SCALE GENOMIC DNA]</scope>
    <source>
        <strain evidence="1 2">323-1</strain>
    </source>
</reference>
<dbReference type="Proteomes" id="UP000502297">
    <property type="component" value="Chromosome"/>
</dbReference>
<sequence>MNSQSLDYSEAFSEKFSIASLLYIRLRRASSRVIDVMYMCENDTYAQYVLNLAYATEDHELHKLAQRIQNLLPQDETEQEQHKNLNLIEEDSNDFFNAKPTEEDILKAQVSHHYIGSLR</sequence>
<keyword evidence="2" id="KW-1185">Reference proteome</keyword>
<name>A0A6G8RWJ0_9GAMM</name>
<dbReference type="EMBL" id="CP049801">
    <property type="protein sequence ID" value="QIO06312.1"/>
    <property type="molecule type" value="Genomic_DNA"/>
</dbReference>
<evidence type="ECO:0000313" key="2">
    <source>
        <dbReference type="Proteomes" id="UP000502297"/>
    </source>
</evidence>
<gene>
    <name evidence="1" type="ORF">G8E00_10290</name>
</gene>
<organism evidence="1 2">
    <name type="scientific">Acinetobacter shaoyimingii</name>
    <dbReference type="NCBI Taxonomy" id="2715164"/>
    <lineage>
        <taxon>Bacteria</taxon>
        <taxon>Pseudomonadati</taxon>
        <taxon>Pseudomonadota</taxon>
        <taxon>Gammaproteobacteria</taxon>
        <taxon>Moraxellales</taxon>
        <taxon>Moraxellaceae</taxon>
        <taxon>Acinetobacter</taxon>
    </lineage>
</organism>